<protein>
    <recommendedName>
        <fullName evidence="7">Orange domain-containing protein</fullName>
    </recommendedName>
</protein>
<dbReference type="AlphaFoldDB" id="A0A7R9L5Q4"/>
<dbReference type="Proteomes" id="UP000759131">
    <property type="component" value="Unassembled WGS sequence"/>
</dbReference>
<proteinExistence type="predicted"/>
<evidence type="ECO:0000256" key="4">
    <source>
        <dbReference type="ARBA" id="ARBA00023163"/>
    </source>
</evidence>
<dbReference type="SUPFAM" id="SSF158457">
    <property type="entry name" value="Orange domain-like"/>
    <property type="match status" value="2"/>
</dbReference>
<evidence type="ECO:0000259" key="7">
    <source>
        <dbReference type="PROSITE" id="PS51054"/>
    </source>
</evidence>
<organism evidence="8">
    <name type="scientific">Medioppia subpectinata</name>
    <dbReference type="NCBI Taxonomy" id="1979941"/>
    <lineage>
        <taxon>Eukaryota</taxon>
        <taxon>Metazoa</taxon>
        <taxon>Ecdysozoa</taxon>
        <taxon>Arthropoda</taxon>
        <taxon>Chelicerata</taxon>
        <taxon>Arachnida</taxon>
        <taxon>Acari</taxon>
        <taxon>Acariformes</taxon>
        <taxon>Sarcoptiformes</taxon>
        <taxon>Oribatida</taxon>
        <taxon>Brachypylina</taxon>
        <taxon>Oppioidea</taxon>
        <taxon>Oppiidae</taxon>
        <taxon>Medioppia</taxon>
    </lineage>
</organism>
<keyword evidence="2" id="KW-0805">Transcription regulation</keyword>
<feature type="domain" description="Orange" evidence="7">
    <location>
        <begin position="64"/>
        <end position="100"/>
    </location>
</feature>
<keyword evidence="3" id="KW-0238">DNA-binding</keyword>
<dbReference type="InterPro" id="IPR050370">
    <property type="entry name" value="HES_HEY"/>
</dbReference>
<dbReference type="EMBL" id="CAJPIZ010016589">
    <property type="protein sequence ID" value="CAG2115757.1"/>
    <property type="molecule type" value="Genomic_DNA"/>
</dbReference>
<feature type="region of interest" description="Disordered" evidence="6">
    <location>
        <begin position="179"/>
        <end position="217"/>
    </location>
</feature>
<dbReference type="InterPro" id="IPR003650">
    <property type="entry name" value="Orange_dom"/>
</dbReference>
<feature type="non-terminal residue" evidence="8">
    <location>
        <position position="1"/>
    </location>
</feature>
<evidence type="ECO:0000256" key="2">
    <source>
        <dbReference type="ARBA" id="ARBA00023015"/>
    </source>
</evidence>
<reference evidence="8" key="1">
    <citation type="submission" date="2020-11" db="EMBL/GenBank/DDBJ databases">
        <authorList>
            <person name="Tran Van P."/>
        </authorList>
    </citation>
    <scope>NUCLEOTIDE SEQUENCE</scope>
</reference>
<evidence type="ECO:0000256" key="6">
    <source>
        <dbReference type="SAM" id="MobiDB-lite"/>
    </source>
</evidence>
<gene>
    <name evidence="8" type="ORF">OSB1V03_LOCUS15718</name>
</gene>
<dbReference type="EMBL" id="OC871164">
    <property type="protein sequence ID" value="CAD7635327.1"/>
    <property type="molecule type" value="Genomic_DNA"/>
</dbReference>
<keyword evidence="9" id="KW-1185">Reference proteome</keyword>
<keyword evidence="4" id="KW-0804">Transcription</keyword>
<dbReference type="Gene3D" id="6.10.250.980">
    <property type="match status" value="2"/>
</dbReference>
<accession>A0A7R9L5Q4</accession>
<dbReference type="PANTHER" id="PTHR10985">
    <property type="entry name" value="BASIC HELIX-LOOP-HELIX TRANSCRIPTION FACTOR, HES-RELATED"/>
    <property type="match status" value="1"/>
</dbReference>
<evidence type="ECO:0000313" key="8">
    <source>
        <dbReference type="EMBL" id="CAD7635327.1"/>
    </source>
</evidence>
<evidence type="ECO:0000256" key="1">
    <source>
        <dbReference type="ARBA" id="ARBA00004123"/>
    </source>
</evidence>
<evidence type="ECO:0000256" key="3">
    <source>
        <dbReference type="ARBA" id="ARBA00023125"/>
    </source>
</evidence>
<dbReference type="SMART" id="SM00511">
    <property type="entry name" value="ORANGE"/>
    <property type="match status" value="2"/>
</dbReference>
<name>A0A7R9L5Q4_9ACAR</name>
<sequence length="269" mass="29126">FDTFSFDPQKFATDYHSIGFRECSAEVARYMVAVEGLDLQDPLRLRLISFDTFSFDPQKFATDYHSIGFRECSAEVARYMVAVEGLDLQDPLRLRLISHLQCYSSQRELSLKTSASATGWNPSAFTTPTYPSLPSTHSTGMSGMSSFESMPLHGTAAVSGQYTPNGPHFHQSLVDSSISGSQMMGHSSGHKSSASSTATSSSSMSSIPYQPSSSSTMATMGAMSASNAHNFHNPYLPSAYMSGNGSGLMSQHNSSVAKHYRPWGAELAF</sequence>
<dbReference type="GO" id="GO:0006355">
    <property type="term" value="P:regulation of DNA-templated transcription"/>
    <property type="evidence" value="ECO:0007669"/>
    <property type="project" value="InterPro"/>
</dbReference>
<dbReference type="OrthoDB" id="6371181at2759"/>
<evidence type="ECO:0000256" key="5">
    <source>
        <dbReference type="ARBA" id="ARBA00023242"/>
    </source>
</evidence>
<dbReference type="PROSITE" id="PS51054">
    <property type="entry name" value="ORANGE"/>
    <property type="match status" value="1"/>
</dbReference>
<dbReference type="GO" id="GO:0003677">
    <property type="term" value="F:DNA binding"/>
    <property type="evidence" value="ECO:0007669"/>
    <property type="project" value="UniProtKB-KW"/>
</dbReference>
<keyword evidence="5" id="KW-0539">Nucleus</keyword>
<evidence type="ECO:0000313" key="9">
    <source>
        <dbReference type="Proteomes" id="UP000759131"/>
    </source>
</evidence>
<comment type="subcellular location">
    <subcellularLocation>
        <location evidence="1">Nucleus</location>
    </subcellularLocation>
</comment>
<dbReference type="GO" id="GO:0005634">
    <property type="term" value="C:nucleus"/>
    <property type="evidence" value="ECO:0007669"/>
    <property type="project" value="UniProtKB-SubCell"/>
</dbReference>
<dbReference type="Pfam" id="PF07527">
    <property type="entry name" value="Hairy_orange"/>
    <property type="match status" value="2"/>
</dbReference>